<dbReference type="Pfam" id="PF00990">
    <property type="entry name" value="GGDEF"/>
    <property type="match status" value="1"/>
</dbReference>
<evidence type="ECO:0000256" key="1">
    <source>
        <dbReference type="ARBA" id="ARBA00012528"/>
    </source>
</evidence>
<dbReference type="InterPro" id="IPR000160">
    <property type="entry name" value="GGDEF_dom"/>
</dbReference>
<keyword evidence="5" id="KW-1185">Reference proteome</keyword>
<dbReference type="CDD" id="cd01949">
    <property type="entry name" value="GGDEF"/>
    <property type="match status" value="1"/>
</dbReference>
<comment type="caution">
    <text evidence="4">The sequence shown here is derived from an EMBL/GenBank/DDBJ whole genome shotgun (WGS) entry which is preliminary data.</text>
</comment>
<sequence>MQTAVANASNAREATRPAPADVQKIAQHMMRLNVAALPRNYELFHEALIGLNAGLAQDIAALGPHPRQDALDDLGLRYRLVGHYGLAGDRSRNEASSVLKETAERLAEGRLHHQAFARACEAILKSASGQHDHQSLADFMAKVEYLSASLSAVLAAERTIDTRLEEDIGRLTALEQTISAAQAAAVTDKITGLPNRVGLNRALDDLYGKEEGAAGSALIMIDIDDFRELNARYGTQTGSKLLKKLAGLFRKMVKKNDFIARTEADEFAFLFANVGMSDVLVIAERLRSAVEDNLVFAASDTSAASGLTISVGVALSGHAATPIQLQANARVALLAARSNPRQPVQAFGR</sequence>
<dbReference type="EC" id="2.7.7.65" evidence="1"/>
<protein>
    <recommendedName>
        <fullName evidence="1">diguanylate cyclase</fullName>
        <ecNumber evidence="1">2.7.7.65</ecNumber>
    </recommendedName>
</protein>
<dbReference type="SUPFAM" id="SSF55073">
    <property type="entry name" value="Nucleotide cyclase"/>
    <property type="match status" value="1"/>
</dbReference>
<evidence type="ECO:0000259" key="3">
    <source>
        <dbReference type="PROSITE" id="PS50887"/>
    </source>
</evidence>
<dbReference type="PANTHER" id="PTHR45138:SF9">
    <property type="entry name" value="DIGUANYLATE CYCLASE DGCM-RELATED"/>
    <property type="match status" value="1"/>
</dbReference>
<dbReference type="Proteomes" id="UP000717752">
    <property type="component" value="Unassembled WGS sequence"/>
</dbReference>
<dbReference type="SMART" id="SM00267">
    <property type="entry name" value="GGDEF"/>
    <property type="match status" value="1"/>
</dbReference>
<reference evidence="4 5" key="1">
    <citation type="journal article" date="2021" name="MBio">
        <title>Poor Competitiveness of Bradyrhizobium in Pigeon Pea Root Colonization in Indian Soils.</title>
        <authorList>
            <person name="Chalasani D."/>
            <person name="Basu A."/>
            <person name="Pullabhotla S.V.S.R.N."/>
            <person name="Jorrin B."/>
            <person name="Neal A.L."/>
            <person name="Poole P.S."/>
            <person name="Podile A.R."/>
            <person name="Tkacz A."/>
        </authorList>
    </citation>
    <scope>NUCLEOTIDE SEQUENCE [LARGE SCALE GENOMIC DNA]</scope>
    <source>
        <strain evidence="4 5">HU56</strain>
    </source>
</reference>
<comment type="catalytic activity">
    <reaction evidence="2">
        <text>2 GTP = 3',3'-c-di-GMP + 2 diphosphate</text>
        <dbReference type="Rhea" id="RHEA:24898"/>
        <dbReference type="ChEBI" id="CHEBI:33019"/>
        <dbReference type="ChEBI" id="CHEBI:37565"/>
        <dbReference type="ChEBI" id="CHEBI:58805"/>
        <dbReference type="EC" id="2.7.7.65"/>
    </reaction>
</comment>
<gene>
    <name evidence="4" type="ORF">JNB85_11700</name>
</gene>
<dbReference type="PROSITE" id="PS50887">
    <property type="entry name" value="GGDEF"/>
    <property type="match status" value="1"/>
</dbReference>
<feature type="domain" description="GGDEF" evidence="3">
    <location>
        <begin position="214"/>
        <end position="349"/>
    </location>
</feature>
<dbReference type="RefSeq" id="WP_220334525.1">
    <property type="nucleotide sequence ID" value="NZ_JAEUAK010000004.1"/>
</dbReference>
<accession>A0ABS7GTV1</accession>
<dbReference type="InterPro" id="IPR050469">
    <property type="entry name" value="Diguanylate_Cyclase"/>
</dbReference>
<organism evidence="4 5">
    <name type="scientific">Rhizobium mesosinicum</name>
    <dbReference type="NCBI Taxonomy" id="335017"/>
    <lineage>
        <taxon>Bacteria</taxon>
        <taxon>Pseudomonadati</taxon>
        <taxon>Pseudomonadota</taxon>
        <taxon>Alphaproteobacteria</taxon>
        <taxon>Hyphomicrobiales</taxon>
        <taxon>Rhizobiaceae</taxon>
        <taxon>Rhizobium/Agrobacterium group</taxon>
        <taxon>Rhizobium</taxon>
    </lineage>
</organism>
<evidence type="ECO:0000256" key="2">
    <source>
        <dbReference type="ARBA" id="ARBA00034247"/>
    </source>
</evidence>
<evidence type="ECO:0000313" key="4">
    <source>
        <dbReference type="EMBL" id="MBW9053082.1"/>
    </source>
</evidence>
<dbReference type="Gene3D" id="3.30.70.270">
    <property type="match status" value="1"/>
</dbReference>
<name>A0ABS7GTV1_9HYPH</name>
<dbReference type="PANTHER" id="PTHR45138">
    <property type="entry name" value="REGULATORY COMPONENTS OF SENSORY TRANSDUCTION SYSTEM"/>
    <property type="match status" value="1"/>
</dbReference>
<evidence type="ECO:0000313" key="5">
    <source>
        <dbReference type="Proteomes" id="UP000717752"/>
    </source>
</evidence>
<dbReference type="InterPro" id="IPR029787">
    <property type="entry name" value="Nucleotide_cyclase"/>
</dbReference>
<proteinExistence type="predicted"/>
<dbReference type="NCBIfam" id="TIGR00254">
    <property type="entry name" value="GGDEF"/>
    <property type="match status" value="1"/>
</dbReference>
<dbReference type="EMBL" id="JAEUAK010000004">
    <property type="protein sequence ID" value="MBW9053082.1"/>
    <property type="molecule type" value="Genomic_DNA"/>
</dbReference>
<dbReference type="InterPro" id="IPR043128">
    <property type="entry name" value="Rev_trsase/Diguanyl_cyclase"/>
</dbReference>